<dbReference type="Proteomes" id="UP001153678">
    <property type="component" value="Unassembled WGS sequence"/>
</dbReference>
<protein>
    <submittedName>
        <fullName evidence="1">17752_t:CDS:1</fullName>
    </submittedName>
</protein>
<keyword evidence="2" id="KW-1185">Reference proteome</keyword>
<reference evidence="1" key="1">
    <citation type="submission" date="2022-08" db="EMBL/GenBank/DDBJ databases">
        <authorList>
            <person name="Kallberg Y."/>
            <person name="Tangrot J."/>
            <person name="Rosling A."/>
        </authorList>
    </citation>
    <scope>NUCLEOTIDE SEQUENCE</scope>
    <source>
        <strain evidence="1">Wild A</strain>
    </source>
</reference>
<proteinExistence type="predicted"/>
<evidence type="ECO:0000313" key="2">
    <source>
        <dbReference type="Proteomes" id="UP001153678"/>
    </source>
</evidence>
<accession>A0A9W4T4V7</accession>
<organism evidence="1 2">
    <name type="scientific">Funneliformis geosporum</name>
    <dbReference type="NCBI Taxonomy" id="1117311"/>
    <lineage>
        <taxon>Eukaryota</taxon>
        <taxon>Fungi</taxon>
        <taxon>Fungi incertae sedis</taxon>
        <taxon>Mucoromycota</taxon>
        <taxon>Glomeromycotina</taxon>
        <taxon>Glomeromycetes</taxon>
        <taxon>Glomerales</taxon>
        <taxon>Glomeraceae</taxon>
        <taxon>Funneliformis</taxon>
    </lineage>
</organism>
<dbReference type="AlphaFoldDB" id="A0A9W4T4V7"/>
<gene>
    <name evidence="1" type="ORF">FWILDA_LOCUS14608</name>
</gene>
<sequence length="56" mass="6473">YVEIILSENDDLSNSTRTDDSLLELVKTSERLKIEAVLELELEIESMTDRFSLSRL</sequence>
<dbReference type="EMBL" id="CAMKVN010006624">
    <property type="protein sequence ID" value="CAI2190504.1"/>
    <property type="molecule type" value="Genomic_DNA"/>
</dbReference>
<evidence type="ECO:0000313" key="1">
    <source>
        <dbReference type="EMBL" id="CAI2190504.1"/>
    </source>
</evidence>
<name>A0A9W4T4V7_9GLOM</name>
<comment type="caution">
    <text evidence="1">The sequence shown here is derived from an EMBL/GenBank/DDBJ whole genome shotgun (WGS) entry which is preliminary data.</text>
</comment>
<feature type="non-terminal residue" evidence="1">
    <location>
        <position position="1"/>
    </location>
</feature>